<dbReference type="AlphaFoldDB" id="A0A5N6KNE0"/>
<feature type="region of interest" description="Disordered" evidence="1">
    <location>
        <begin position="80"/>
        <end position="102"/>
    </location>
</feature>
<protein>
    <submittedName>
        <fullName evidence="2">Uncharacterized protein</fullName>
    </submittedName>
</protein>
<gene>
    <name evidence="2" type="ORF">FH972_021043</name>
</gene>
<reference evidence="2 3" key="1">
    <citation type="submission" date="2019-06" db="EMBL/GenBank/DDBJ databases">
        <title>A chromosomal-level reference genome of Carpinus fangiana (Coryloideae, Betulaceae).</title>
        <authorList>
            <person name="Yang X."/>
            <person name="Wang Z."/>
            <person name="Zhang L."/>
            <person name="Hao G."/>
            <person name="Liu J."/>
            <person name="Yang Y."/>
        </authorList>
    </citation>
    <scope>NUCLEOTIDE SEQUENCE [LARGE SCALE GENOMIC DNA]</scope>
    <source>
        <strain evidence="2">Cfa_2016G</strain>
        <tissue evidence="2">Leaf</tissue>
    </source>
</reference>
<evidence type="ECO:0000313" key="3">
    <source>
        <dbReference type="Proteomes" id="UP000327013"/>
    </source>
</evidence>
<organism evidence="2 3">
    <name type="scientific">Carpinus fangiana</name>
    <dbReference type="NCBI Taxonomy" id="176857"/>
    <lineage>
        <taxon>Eukaryota</taxon>
        <taxon>Viridiplantae</taxon>
        <taxon>Streptophyta</taxon>
        <taxon>Embryophyta</taxon>
        <taxon>Tracheophyta</taxon>
        <taxon>Spermatophyta</taxon>
        <taxon>Magnoliopsida</taxon>
        <taxon>eudicotyledons</taxon>
        <taxon>Gunneridae</taxon>
        <taxon>Pentapetalae</taxon>
        <taxon>rosids</taxon>
        <taxon>fabids</taxon>
        <taxon>Fagales</taxon>
        <taxon>Betulaceae</taxon>
        <taxon>Carpinus</taxon>
    </lineage>
</organism>
<sequence length="102" mass="10737">MSLLDAIAQRGASQSRLPAPDWWGIGGDMRIAAGSPGTAGTKPLITAKRLCGGHIIQPRDQTDVRVNVSIISGDNMDAQQVPSKTVKDQFSNKGPAIQVNVS</sequence>
<evidence type="ECO:0000313" key="2">
    <source>
        <dbReference type="EMBL" id="KAB8336734.1"/>
    </source>
</evidence>
<accession>A0A5N6KNE0</accession>
<comment type="caution">
    <text evidence="2">The sequence shown here is derived from an EMBL/GenBank/DDBJ whole genome shotgun (WGS) entry which is preliminary data.</text>
</comment>
<dbReference type="EMBL" id="VIBQ01000009">
    <property type="protein sequence ID" value="KAB8336734.1"/>
    <property type="molecule type" value="Genomic_DNA"/>
</dbReference>
<dbReference type="Proteomes" id="UP000327013">
    <property type="component" value="Unassembled WGS sequence"/>
</dbReference>
<evidence type="ECO:0000256" key="1">
    <source>
        <dbReference type="SAM" id="MobiDB-lite"/>
    </source>
</evidence>
<keyword evidence="3" id="KW-1185">Reference proteome</keyword>
<proteinExistence type="predicted"/>
<name>A0A5N6KNE0_9ROSI</name>
<feature type="compositionally biased region" description="Polar residues" evidence="1">
    <location>
        <begin position="80"/>
        <end position="92"/>
    </location>
</feature>